<keyword evidence="2" id="KW-1185">Reference proteome</keyword>
<evidence type="ECO:0000313" key="2">
    <source>
        <dbReference type="Proteomes" id="UP000203507"/>
    </source>
</evidence>
<name>A0A1X9T5L6_9VIRU</name>
<dbReference type="Proteomes" id="UP000203507">
    <property type="component" value="Segment"/>
</dbReference>
<dbReference type="EMBL" id="KX832224">
    <property type="protein sequence ID" value="ARR28990.1"/>
    <property type="molecule type" value="Genomic_DNA"/>
</dbReference>
<dbReference type="RefSeq" id="YP_009362499.1">
    <property type="nucleotide sequence ID" value="NC_034618.1"/>
</dbReference>
<protein>
    <submittedName>
        <fullName evidence="1">Oxidoreductase-like motif protein</fullName>
    </submittedName>
</protein>
<dbReference type="KEGG" id="vg:32878324"/>
<reference evidence="1" key="1">
    <citation type="journal article" date="2017" name="Vet. Pathol.">
        <title>Ranid Herpesvirus 3 and Proliferative Dermatitis in Free-Ranging Wild Common Frogs (Rana Temporaria).</title>
        <authorList>
            <person name="Origgi F.C."/>
            <person name="Schmidt B.R."/>
            <person name="Lohmann P."/>
            <person name="Otten P."/>
            <person name="Akdesir E."/>
            <person name="Gaschen V."/>
            <person name="Aguilar-Bultet L."/>
            <person name="Wahli T."/>
            <person name="Sattler U."/>
            <person name="Stoffel M.H."/>
        </authorList>
    </citation>
    <scope>NUCLEOTIDE SEQUENCE [LARGE SCALE GENOMIC DNA]</scope>
    <source>
        <strain evidence="1">FO1_2015</strain>
    </source>
</reference>
<evidence type="ECO:0000313" key="1">
    <source>
        <dbReference type="EMBL" id="ARR28990.1"/>
    </source>
</evidence>
<sequence length="134" mass="14685">MRVRIRPTHVRCMSPIQTSSGLKAIPDGTCARTTSAVHKAKMELDSGHCANTLTAMPLCLLVRSCTASKKWGEHSRPLVASKAFMTTAAWGAKFCGYCSPTLRTPARLWPVVSCTTLDQWRSTSFAKSLEVTRL</sequence>
<proteinExistence type="predicted"/>
<accession>A0A1X9T5L6</accession>
<organism evidence="1">
    <name type="scientific">Ranid herpesvirus 3</name>
    <dbReference type="NCBI Taxonomy" id="1987509"/>
    <lineage>
        <taxon>Viruses</taxon>
        <taxon>Duplodnaviria</taxon>
        <taxon>Heunggongvirae</taxon>
        <taxon>Peploviricota</taxon>
        <taxon>Herviviricetes</taxon>
        <taxon>Herpesvirales</taxon>
        <taxon>Alloherpesviridae</taxon>
        <taxon>Batravirus</taxon>
        <taxon>Batravirus ranidallo3</taxon>
    </lineage>
</organism>
<dbReference type="GeneID" id="32878324"/>